<gene>
    <name evidence="2" type="ORF">LMG29739_00079</name>
</gene>
<keyword evidence="1" id="KW-1133">Transmembrane helix</keyword>
<protein>
    <submittedName>
        <fullName evidence="2">Uncharacterized protein</fullName>
    </submittedName>
</protein>
<feature type="transmembrane region" description="Helical" evidence="1">
    <location>
        <begin position="60"/>
        <end position="81"/>
    </location>
</feature>
<evidence type="ECO:0000313" key="2">
    <source>
        <dbReference type="EMBL" id="CAB3746011.1"/>
    </source>
</evidence>
<keyword evidence="1" id="KW-0472">Membrane</keyword>
<name>A0A6J5CXZ6_9BURK</name>
<keyword evidence="1" id="KW-0812">Transmembrane</keyword>
<dbReference type="AlphaFoldDB" id="A0A6J5CXZ6"/>
<dbReference type="RefSeq" id="WP_175108760.1">
    <property type="nucleotide sequence ID" value="NZ_CADIKF010000001.1"/>
</dbReference>
<organism evidence="2 3">
    <name type="scientific">Paraburkholderia solisilvae</name>
    <dbReference type="NCBI Taxonomy" id="624376"/>
    <lineage>
        <taxon>Bacteria</taxon>
        <taxon>Pseudomonadati</taxon>
        <taxon>Pseudomonadota</taxon>
        <taxon>Betaproteobacteria</taxon>
        <taxon>Burkholderiales</taxon>
        <taxon>Burkholderiaceae</taxon>
        <taxon>Paraburkholderia</taxon>
    </lineage>
</organism>
<sequence length="94" mass="10621">MKRTLRALTFVTLTYLVGGVAANVYLEWPAPMPNWLFYSTMFVLRVVGIGPENNTDDAEVMATLIVACLSWTLTGIALWLLGRAVRRWRTRTTT</sequence>
<evidence type="ECO:0000256" key="1">
    <source>
        <dbReference type="SAM" id="Phobius"/>
    </source>
</evidence>
<dbReference type="Proteomes" id="UP000494329">
    <property type="component" value="Unassembled WGS sequence"/>
</dbReference>
<reference evidence="2 3" key="1">
    <citation type="submission" date="2020-04" db="EMBL/GenBank/DDBJ databases">
        <authorList>
            <person name="De Canck E."/>
        </authorList>
    </citation>
    <scope>NUCLEOTIDE SEQUENCE [LARGE SCALE GENOMIC DNA]</scope>
    <source>
        <strain evidence="2 3">LMG 29739</strain>
    </source>
</reference>
<dbReference type="EMBL" id="CADIKF010000001">
    <property type="protein sequence ID" value="CAB3746011.1"/>
    <property type="molecule type" value="Genomic_DNA"/>
</dbReference>
<proteinExistence type="predicted"/>
<accession>A0A6J5CXZ6</accession>
<keyword evidence="3" id="KW-1185">Reference proteome</keyword>
<evidence type="ECO:0000313" key="3">
    <source>
        <dbReference type="Proteomes" id="UP000494329"/>
    </source>
</evidence>